<keyword evidence="1" id="KW-0812">Transmembrane</keyword>
<feature type="transmembrane region" description="Helical" evidence="1">
    <location>
        <begin position="182"/>
        <end position="200"/>
    </location>
</feature>
<dbReference type="Proteomes" id="UP000739284">
    <property type="component" value="Unassembled WGS sequence"/>
</dbReference>
<evidence type="ECO:0000313" key="4">
    <source>
        <dbReference type="Proteomes" id="UP000739284"/>
    </source>
</evidence>
<protein>
    <submittedName>
        <fullName evidence="3">Fatty acid desaturase</fullName>
    </submittedName>
</protein>
<gene>
    <name evidence="3" type="ORF">J1784_24675</name>
</gene>
<evidence type="ECO:0000259" key="2">
    <source>
        <dbReference type="Pfam" id="PF00487"/>
    </source>
</evidence>
<keyword evidence="1" id="KW-1133">Transmembrane helix</keyword>
<organism evidence="3 4">
    <name type="scientific">Rahnella ecdela</name>
    <dbReference type="NCBI Taxonomy" id="2816250"/>
    <lineage>
        <taxon>Bacteria</taxon>
        <taxon>Pseudomonadati</taxon>
        <taxon>Pseudomonadota</taxon>
        <taxon>Gammaproteobacteria</taxon>
        <taxon>Enterobacterales</taxon>
        <taxon>Yersiniaceae</taxon>
        <taxon>Rahnella</taxon>
    </lineage>
</organism>
<evidence type="ECO:0000256" key="1">
    <source>
        <dbReference type="SAM" id="Phobius"/>
    </source>
</evidence>
<keyword evidence="1" id="KW-0472">Membrane</keyword>
<sequence length="335" mass="38914">MASSSFYLNARQRADIAARSARFWWRLEIPTWTLIATVYGGWFALVYFWHDITAWIATPALIWFTTWYMSLLHELIHGHPTRKPWLNQLLGTLPLAVWYPYGLYRDTHLQHHRNEHLTLPGDDPEAYYFSRASWESLSPAMKAVVRLRNTLPGRMLIGPLLDISATLTGALSAIFHGDWRTVGMWIFHGVLLTGLLYWMSLRGLSAGYFILAVSYPALSLTKVRSFYEHRAEHSPQARSTLNEAGFIWRLLFLNLNYHLVHHDLPGVPWYALRQVYFAERDVYIARSEGFVVKGYRQWFRHHTLKPVCVEAHPFASTGESVQTARSDYDYQQETP</sequence>
<accession>A0ABS6LNA2</accession>
<evidence type="ECO:0000313" key="3">
    <source>
        <dbReference type="EMBL" id="MBU9848188.1"/>
    </source>
</evidence>
<name>A0ABS6LNA2_9GAMM</name>
<comment type="caution">
    <text evidence="3">The sequence shown here is derived from an EMBL/GenBank/DDBJ whole genome shotgun (WGS) entry which is preliminary data.</text>
</comment>
<feature type="domain" description="Fatty acid desaturase" evidence="2">
    <location>
        <begin position="55"/>
        <end position="280"/>
    </location>
</feature>
<feature type="transmembrane region" description="Helical" evidence="1">
    <location>
        <begin position="84"/>
        <end position="101"/>
    </location>
</feature>
<dbReference type="RefSeq" id="WP_217151367.1">
    <property type="nucleotide sequence ID" value="NZ_JAFMOY010000133.1"/>
</dbReference>
<feature type="transmembrane region" description="Helical" evidence="1">
    <location>
        <begin position="29"/>
        <end position="49"/>
    </location>
</feature>
<feature type="transmembrane region" description="Helical" evidence="1">
    <location>
        <begin position="156"/>
        <end position="175"/>
    </location>
</feature>
<dbReference type="Pfam" id="PF00487">
    <property type="entry name" value="FA_desaturase"/>
    <property type="match status" value="1"/>
</dbReference>
<dbReference type="InterPro" id="IPR005804">
    <property type="entry name" value="FA_desaturase_dom"/>
</dbReference>
<dbReference type="EMBL" id="JAFMOY010000133">
    <property type="protein sequence ID" value="MBU9848188.1"/>
    <property type="molecule type" value="Genomic_DNA"/>
</dbReference>
<reference evidence="3 4" key="1">
    <citation type="submission" date="2021-03" db="EMBL/GenBank/DDBJ databases">
        <title>Five novel Rahnella species.</title>
        <authorList>
            <person name="Brady C."/>
            <person name="Asselin J."/>
            <person name="Beer S."/>
            <person name="Bruberg M.B."/>
            <person name="Crampton B."/>
            <person name="Venter S."/>
            <person name="Arnold D."/>
            <person name="Denman S."/>
        </authorList>
    </citation>
    <scope>NUCLEOTIDE SEQUENCE [LARGE SCALE GENOMIC DNA]</scope>
    <source>
        <strain evidence="3 4">FRB 231</strain>
    </source>
</reference>
<feature type="transmembrane region" description="Helical" evidence="1">
    <location>
        <begin position="55"/>
        <end position="72"/>
    </location>
</feature>
<keyword evidence="4" id="KW-1185">Reference proteome</keyword>
<proteinExistence type="predicted"/>
<dbReference type="CDD" id="cd03509">
    <property type="entry name" value="DesA_FADS-like"/>
    <property type="match status" value="1"/>
</dbReference>